<dbReference type="InterPro" id="IPR009506">
    <property type="entry name" value="YjiS-like"/>
</dbReference>
<proteinExistence type="predicted"/>
<dbReference type="RefSeq" id="WP_282585015.1">
    <property type="nucleotide sequence ID" value="NZ_JAMOIM010000006.1"/>
</dbReference>
<dbReference type="Proteomes" id="UP001165667">
    <property type="component" value="Unassembled WGS sequence"/>
</dbReference>
<sequence>MTNLIRNLRTALANRRAYNRAIAEIANLDERELSDMRVDRETLVAGVYREVYGATR</sequence>
<evidence type="ECO:0000313" key="2">
    <source>
        <dbReference type="EMBL" id="MCW6508647.1"/>
    </source>
</evidence>
<dbReference type="AlphaFoldDB" id="A0AA41YWW2"/>
<gene>
    <name evidence="2" type="ORF">M8523_11520</name>
</gene>
<feature type="domain" description="YjiS-like" evidence="1">
    <location>
        <begin position="8"/>
        <end position="36"/>
    </location>
</feature>
<reference evidence="2" key="1">
    <citation type="submission" date="2022-05" db="EMBL/GenBank/DDBJ databases">
        <authorList>
            <person name="Pankratov T."/>
        </authorList>
    </citation>
    <scope>NUCLEOTIDE SEQUENCE</scope>
    <source>
        <strain evidence="2">BP6-180914</strain>
    </source>
</reference>
<evidence type="ECO:0000259" key="1">
    <source>
        <dbReference type="Pfam" id="PF06568"/>
    </source>
</evidence>
<comment type="caution">
    <text evidence="2">The sequence shown here is derived from an EMBL/GenBank/DDBJ whole genome shotgun (WGS) entry which is preliminary data.</text>
</comment>
<dbReference type="EMBL" id="JAMOIM010000006">
    <property type="protein sequence ID" value="MCW6508647.1"/>
    <property type="molecule type" value="Genomic_DNA"/>
</dbReference>
<organism evidence="2 3">
    <name type="scientific">Lichenifustis flavocetrariae</name>
    <dbReference type="NCBI Taxonomy" id="2949735"/>
    <lineage>
        <taxon>Bacteria</taxon>
        <taxon>Pseudomonadati</taxon>
        <taxon>Pseudomonadota</taxon>
        <taxon>Alphaproteobacteria</taxon>
        <taxon>Hyphomicrobiales</taxon>
        <taxon>Lichenihabitantaceae</taxon>
        <taxon>Lichenifustis</taxon>
    </lineage>
</organism>
<accession>A0AA41YWW2</accession>
<dbReference type="Pfam" id="PF06568">
    <property type="entry name" value="YjiS-like"/>
    <property type="match status" value="1"/>
</dbReference>
<keyword evidence="3" id="KW-1185">Reference proteome</keyword>
<name>A0AA41YWW2_9HYPH</name>
<protein>
    <recommendedName>
        <fullName evidence="1">YjiS-like domain-containing protein</fullName>
    </recommendedName>
</protein>
<evidence type="ECO:0000313" key="3">
    <source>
        <dbReference type="Proteomes" id="UP001165667"/>
    </source>
</evidence>